<evidence type="ECO:0000313" key="3">
    <source>
        <dbReference type="Proteomes" id="UP000319040"/>
    </source>
</evidence>
<organism evidence="2 3">
    <name type="scientific">Saccharicrinis carchari</name>
    <dbReference type="NCBI Taxonomy" id="1168039"/>
    <lineage>
        <taxon>Bacteria</taxon>
        <taxon>Pseudomonadati</taxon>
        <taxon>Bacteroidota</taxon>
        <taxon>Bacteroidia</taxon>
        <taxon>Marinilabiliales</taxon>
        <taxon>Marinilabiliaceae</taxon>
        <taxon>Saccharicrinis</taxon>
    </lineage>
</organism>
<evidence type="ECO:0000256" key="1">
    <source>
        <dbReference type="SAM" id="SignalP"/>
    </source>
</evidence>
<dbReference type="EMBL" id="FXTB01000003">
    <property type="protein sequence ID" value="SMO57868.1"/>
    <property type="molecule type" value="Genomic_DNA"/>
</dbReference>
<evidence type="ECO:0000313" key="2">
    <source>
        <dbReference type="EMBL" id="SMO57868.1"/>
    </source>
</evidence>
<protein>
    <recommendedName>
        <fullName evidence="4">DUF4252 domain-containing protein</fullName>
    </recommendedName>
</protein>
<sequence length="151" mass="16993">MKKILILALLMLSVVYTTTDAQCGDDLLKKALKEMGDAQYIKDFNIDLTNVKKDTKTGYVKFSVILNSRSHYKFNTTDGAGNSEKVIMQLYDGDKMLVSNYEGGKMYEAFEFICQKSKVYSLVFSYQGGAEGCSKAVMSLVKQYTEGEMKF</sequence>
<name>A0A521CEL6_SACCC</name>
<accession>A0A521CEL6</accession>
<feature type="chain" id="PRO_5021709708" description="DUF4252 domain-containing protein" evidence="1">
    <location>
        <begin position="22"/>
        <end position="151"/>
    </location>
</feature>
<dbReference type="AlphaFoldDB" id="A0A521CEL6"/>
<dbReference type="RefSeq" id="WP_142532779.1">
    <property type="nucleotide sequence ID" value="NZ_FXTB01000003.1"/>
</dbReference>
<proteinExistence type="predicted"/>
<dbReference type="OrthoDB" id="1121307at2"/>
<keyword evidence="3" id="KW-1185">Reference proteome</keyword>
<dbReference type="Proteomes" id="UP000319040">
    <property type="component" value="Unassembled WGS sequence"/>
</dbReference>
<feature type="signal peptide" evidence="1">
    <location>
        <begin position="1"/>
        <end position="21"/>
    </location>
</feature>
<reference evidence="2 3" key="1">
    <citation type="submission" date="2017-05" db="EMBL/GenBank/DDBJ databases">
        <authorList>
            <person name="Varghese N."/>
            <person name="Submissions S."/>
        </authorList>
    </citation>
    <scope>NUCLEOTIDE SEQUENCE [LARGE SCALE GENOMIC DNA]</scope>
    <source>
        <strain evidence="2 3">DSM 27040</strain>
    </source>
</reference>
<keyword evidence="1" id="KW-0732">Signal</keyword>
<evidence type="ECO:0008006" key="4">
    <source>
        <dbReference type="Google" id="ProtNLM"/>
    </source>
</evidence>
<gene>
    <name evidence="2" type="ORF">SAMN06265379_10355</name>
</gene>